<dbReference type="PANTHER" id="PTHR31571:SF5">
    <property type="entry name" value="ALTERED INHERITANCE OF MITOCHONDRIA PROTEIN 6"/>
    <property type="match status" value="1"/>
</dbReference>
<dbReference type="VEuPathDB" id="FungiDB:ASPZODRAFT_132095"/>
<keyword evidence="4" id="KW-1185">Reference proteome</keyword>
<keyword evidence="2" id="KW-1133">Transmembrane helix</keyword>
<dbReference type="InterPro" id="IPR051236">
    <property type="entry name" value="HAT_RTT109-like"/>
</dbReference>
<dbReference type="Proteomes" id="UP000184188">
    <property type="component" value="Unassembled WGS sequence"/>
</dbReference>
<feature type="region of interest" description="Disordered" evidence="1">
    <location>
        <begin position="1"/>
        <end position="25"/>
    </location>
</feature>
<dbReference type="GeneID" id="34609396"/>
<name>A0A1L9SJC6_9EURO</name>
<feature type="transmembrane region" description="Helical" evidence="2">
    <location>
        <begin position="72"/>
        <end position="93"/>
    </location>
</feature>
<evidence type="ECO:0000313" key="4">
    <source>
        <dbReference type="Proteomes" id="UP000184188"/>
    </source>
</evidence>
<gene>
    <name evidence="3" type="ORF">ASPZODRAFT_132095</name>
</gene>
<sequence>MASQPVFEPLGDSRSSCQIPLRSSEETHDDEYDMWMMEDHPLRAFPKECCPSIIYFLESRYRVARRNWGEGIFRIVCLLLMVAVLVQAFVTVYKTLPWLLVGENWADESWDRPGDGHPGSARWPDEWKDYDRSISCLSYYPHAHFKAIQNSLEYGCTGLRTDIWLHQNQILVGESIVALDSRHTLQNTYLGPLWNELELLSHAPGQATSLQSLFDAETNRTFVLVLNFKSPMQMLWPQVDALLDPFRQKGYLTHLNGSQVVHRPVTVMFSGRVASGDMDMVAPDIFFDRTLDDLVLEDEEEHPQQSPKTPPGTAANVMAATANFKESIGRPHRGRFSPRQVELIRAQVQAAHRRGLLARYEGLPQWHGKLRDLIWQTLVQAGADLIEVEGGRW</sequence>
<keyword evidence="2" id="KW-0812">Transmembrane</keyword>
<dbReference type="EMBL" id="KV878341">
    <property type="protein sequence ID" value="OJJ47144.1"/>
    <property type="molecule type" value="Genomic_DNA"/>
</dbReference>
<dbReference type="AlphaFoldDB" id="A0A1L9SJC6"/>
<reference evidence="4" key="1">
    <citation type="journal article" date="2017" name="Genome Biol.">
        <title>Comparative genomics reveals high biological diversity and specific adaptations in the industrially and medically important fungal genus Aspergillus.</title>
        <authorList>
            <person name="de Vries R.P."/>
            <person name="Riley R."/>
            <person name="Wiebenga A."/>
            <person name="Aguilar-Osorio G."/>
            <person name="Amillis S."/>
            <person name="Uchima C.A."/>
            <person name="Anderluh G."/>
            <person name="Asadollahi M."/>
            <person name="Askin M."/>
            <person name="Barry K."/>
            <person name="Battaglia E."/>
            <person name="Bayram O."/>
            <person name="Benocci T."/>
            <person name="Braus-Stromeyer S.A."/>
            <person name="Caldana C."/>
            <person name="Canovas D."/>
            <person name="Cerqueira G.C."/>
            <person name="Chen F."/>
            <person name="Chen W."/>
            <person name="Choi C."/>
            <person name="Clum A."/>
            <person name="Dos Santos R.A."/>
            <person name="Damasio A.R."/>
            <person name="Diallinas G."/>
            <person name="Emri T."/>
            <person name="Fekete E."/>
            <person name="Flipphi M."/>
            <person name="Freyberg S."/>
            <person name="Gallo A."/>
            <person name="Gournas C."/>
            <person name="Habgood R."/>
            <person name="Hainaut M."/>
            <person name="Harispe M.L."/>
            <person name="Henrissat B."/>
            <person name="Hilden K.S."/>
            <person name="Hope R."/>
            <person name="Hossain A."/>
            <person name="Karabika E."/>
            <person name="Karaffa L."/>
            <person name="Karanyi Z."/>
            <person name="Krasevec N."/>
            <person name="Kuo A."/>
            <person name="Kusch H."/>
            <person name="LaButti K."/>
            <person name="Lagendijk E.L."/>
            <person name="Lapidus A."/>
            <person name="Levasseur A."/>
            <person name="Lindquist E."/>
            <person name="Lipzen A."/>
            <person name="Logrieco A.F."/>
            <person name="MacCabe A."/>
            <person name="Maekelae M.R."/>
            <person name="Malavazi I."/>
            <person name="Melin P."/>
            <person name="Meyer V."/>
            <person name="Mielnichuk N."/>
            <person name="Miskei M."/>
            <person name="Molnar A.P."/>
            <person name="Mule G."/>
            <person name="Ngan C.Y."/>
            <person name="Orejas M."/>
            <person name="Orosz E."/>
            <person name="Ouedraogo J.P."/>
            <person name="Overkamp K.M."/>
            <person name="Park H.-S."/>
            <person name="Perrone G."/>
            <person name="Piumi F."/>
            <person name="Punt P.J."/>
            <person name="Ram A.F."/>
            <person name="Ramon A."/>
            <person name="Rauscher S."/>
            <person name="Record E."/>
            <person name="Riano-Pachon D.M."/>
            <person name="Robert V."/>
            <person name="Roehrig J."/>
            <person name="Ruller R."/>
            <person name="Salamov A."/>
            <person name="Salih N.S."/>
            <person name="Samson R.A."/>
            <person name="Sandor E."/>
            <person name="Sanguinetti M."/>
            <person name="Schuetze T."/>
            <person name="Sepcic K."/>
            <person name="Shelest E."/>
            <person name="Sherlock G."/>
            <person name="Sophianopoulou V."/>
            <person name="Squina F.M."/>
            <person name="Sun H."/>
            <person name="Susca A."/>
            <person name="Todd R.B."/>
            <person name="Tsang A."/>
            <person name="Unkles S.E."/>
            <person name="van de Wiele N."/>
            <person name="van Rossen-Uffink D."/>
            <person name="Oliveira J.V."/>
            <person name="Vesth T.C."/>
            <person name="Visser J."/>
            <person name="Yu J.-H."/>
            <person name="Zhou M."/>
            <person name="Andersen M.R."/>
            <person name="Archer D.B."/>
            <person name="Baker S.E."/>
            <person name="Benoit I."/>
            <person name="Brakhage A.A."/>
            <person name="Braus G.H."/>
            <person name="Fischer R."/>
            <person name="Frisvad J.C."/>
            <person name="Goldman G.H."/>
            <person name="Houbraken J."/>
            <person name="Oakley B."/>
            <person name="Pocsi I."/>
            <person name="Scazzocchio C."/>
            <person name="Seiboth B."/>
            <person name="vanKuyk P.A."/>
            <person name="Wortman J."/>
            <person name="Dyer P.S."/>
            <person name="Grigoriev I.V."/>
        </authorList>
    </citation>
    <scope>NUCLEOTIDE SEQUENCE [LARGE SCALE GENOMIC DNA]</scope>
    <source>
        <strain evidence="4">CBS 506.65</strain>
    </source>
</reference>
<evidence type="ECO:0000256" key="2">
    <source>
        <dbReference type="SAM" id="Phobius"/>
    </source>
</evidence>
<keyword evidence="2" id="KW-0472">Membrane</keyword>
<dbReference type="STRING" id="1073090.A0A1L9SJC6"/>
<dbReference type="PANTHER" id="PTHR31571">
    <property type="entry name" value="ALTERED INHERITANCE OF MITOCHONDRIA PROTEIN 6"/>
    <property type="match status" value="1"/>
</dbReference>
<dbReference type="RefSeq" id="XP_022581654.1">
    <property type="nucleotide sequence ID" value="XM_022722931.1"/>
</dbReference>
<protein>
    <recommendedName>
        <fullName evidence="5">Altered inheritance of mitochondria protein 6</fullName>
    </recommendedName>
</protein>
<evidence type="ECO:0000313" key="3">
    <source>
        <dbReference type="EMBL" id="OJJ47144.1"/>
    </source>
</evidence>
<evidence type="ECO:0008006" key="5">
    <source>
        <dbReference type="Google" id="ProtNLM"/>
    </source>
</evidence>
<dbReference type="OrthoDB" id="4499526at2759"/>
<accession>A0A1L9SJC6</accession>
<evidence type="ECO:0000256" key="1">
    <source>
        <dbReference type="SAM" id="MobiDB-lite"/>
    </source>
</evidence>
<proteinExistence type="predicted"/>
<organism evidence="3 4">
    <name type="scientific">Penicilliopsis zonata CBS 506.65</name>
    <dbReference type="NCBI Taxonomy" id="1073090"/>
    <lineage>
        <taxon>Eukaryota</taxon>
        <taxon>Fungi</taxon>
        <taxon>Dikarya</taxon>
        <taxon>Ascomycota</taxon>
        <taxon>Pezizomycotina</taxon>
        <taxon>Eurotiomycetes</taxon>
        <taxon>Eurotiomycetidae</taxon>
        <taxon>Eurotiales</taxon>
        <taxon>Aspergillaceae</taxon>
        <taxon>Penicilliopsis</taxon>
    </lineage>
</organism>